<dbReference type="Pfam" id="PF11380">
    <property type="entry name" value="Stealth_CR2"/>
    <property type="match status" value="1"/>
</dbReference>
<gene>
    <name evidence="6" type="ORF">HELGO_WM5306</name>
</gene>
<keyword evidence="3" id="KW-0270">Exopolysaccharide synthesis</keyword>
<keyword evidence="2" id="KW-0808">Transferase</keyword>
<evidence type="ECO:0000259" key="4">
    <source>
        <dbReference type="Pfam" id="PF11380"/>
    </source>
</evidence>
<evidence type="ECO:0000259" key="5">
    <source>
        <dbReference type="Pfam" id="PF17101"/>
    </source>
</evidence>
<dbReference type="InterPro" id="IPR021520">
    <property type="entry name" value="Stealth_CR2"/>
</dbReference>
<proteinExistence type="inferred from homology"/>
<protein>
    <submittedName>
        <fullName evidence="6">Stealth protein CR1, conserved region 1</fullName>
    </submittedName>
</protein>
<dbReference type="EMBL" id="CACVAP010000061">
    <property type="protein sequence ID" value="CAA6811496.1"/>
    <property type="molecule type" value="Genomic_DNA"/>
</dbReference>
<dbReference type="PANTHER" id="PTHR24045">
    <property type="match status" value="1"/>
</dbReference>
<evidence type="ECO:0000313" key="6">
    <source>
        <dbReference type="EMBL" id="CAA6811496.1"/>
    </source>
</evidence>
<dbReference type="PANTHER" id="PTHR24045:SF0">
    <property type="entry name" value="N-ACETYLGLUCOSAMINE-1-PHOSPHOTRANSFERASE SUBUNITS ALPHA_BETA"/>
    <property type="match status" value="1"/>
</dbReference>
<dbReference type="InterPro" id="IPR031358">
    <property type="entry name" value="Stealth_CR1"/>
</dbReference>
<reference evidence="6" key="1">
    <citation type="submission" date="2020-01" db="EMBL/GenBank/DDBJ databases">
        <authorList>
            <person name="Meier V. D."/>
            <person name="Meier V D."/>
        </authorList>
    </citation>
    <scope>NUCLEOTIDE SEQUENCE</scope>
    <source>
        <strain evidence="6">HLG_WM_MAG_06</strain>
    </source>
</reference>
<evidence type="ECO:0000256" key="1">
    <source>
        <dbReference type="ARBA" id="ARBA00007583"/>
    </source>
</evidence>
<feature type="domain" description="Stealth protein CR2 conserved region 2" evidence="4">
    <location>
        <begin position="45"/>
        <end position="146"/>
    </location>
</feature>
<name>A0A6S6T9C6_9BACT</name>
<feature type="domain" description="Stealth protein CR1 conserved region 1" evidence="5">
    <location>
        <begin position="12"/>
        <end position="29"/>
    </location>
</feature>
<organism evidence="6">
    <name type="scientific">uncultured Sulfurovum sp</name>
    <dbReference type="NCBI Taxonomy" id="269237"/>
    <lineage>
        <taxon>Bacteria</taxon>
        <taxon>Pseudomonadati</taxon>
        <taxon>Campylobacterota</taxon>
        <taxon>Epsilonproteobacteria</taxon>
        <taxon>Campylobacterales</taxon>
        <taxon>Sulfurovaceae</taxon>
        <taxon>Sulfurovum</taxon>
        <taxon>environmental samples</taxon>
    </lineage>
</organism>
<evidence type="ECO:0000256" key="2">
    <source>
        <dbReference type="ARBA" id="ARBA00022679"/>
    </source>
</evidence>
<accession>A0A6S6T9C6</accession>
<dbReference type="Pfam" id="PF17101">
    <property type="entry name" value="Stealth_CR1"/>
    <property type="match status" value="1"/>
</dbReference>
<dbReference type="AlphaFoldDB" id="A0A6S6T9C6"/>
<comment type="similarity">
    <text evidence="1">Belongs to the stealth family.</text>
</comment>
<sequence>MTKGKRSYMNNKIDFVVTWVDGNDLKWQENFYTHQKVSGDKRISRFRDWDNLQYLFRSFEEFTPWVNKIYFVTYGHVPKWLNIHHEKLVIVKHEDYMDKNNLPVFNSHPIEINMHRIEGLSEKFVYFNDDTFILSPLKEETFFKQDLPVNVALLGLMSNSFKDNTLSNNLSIINKHTKSSKYKIILKDFSKWLYKGYGFKLFRTMVLLPTSKFTGFKSYHQPQPFLKNTFIELWEKEEKLLTKVSKSKFRTNSEINQYLFRHWQFITGKFYPDSVKNAYKKRKFKNIRTQEDAKMVAKHILSGKFEMYCVNDALTDNTNDFDVSKSIINNALESLLPNKSSFEL</sequence>
<dbReference type="GO" id="GO:0016772">
    <property type="term" value="F:transferase activity, transferring phosphorus-containing groups"/>
    <property type="evidence" value="ECO:0007669"/>
    <property type="project" value="InterPro"/>
</dbReference>
<dbReference type="InterPro" id="IPR047141">
    <property type="entry name" value="Stealth"/>
</dbReference>
<evidence type="ECO:0000256" key="3">
    <source>
        <dbReference type="ARBA" id="ARBA00023169"/>
    </source>
</evidence>
<dbReference type="GO" id="GO:0000271">
    <property type="term" value="P:polysaccharide biosynthetic process"/>
    <property type="evidence" value="ECO:0007669"/>
    <property type="project" value="UniProtKB-KW"/>
</dbReference>